<feature type="transmembrane region" description="Helical" evidence="5">
    <location>
        <begin position="108"/>
        <end position="127"/>
    </location>
</feature>
<name>L0K4W7_9EURY</name>
<dbReference type="GeneID" id="14402034"/>
<feature type="transmembrane region" description="Helical" evidence="5">
    <location>
        <begin position="52"/>
        <end position="70"/>
    </location>
</feature>
<evidence type="ECO:0000256" key="3">
    <source>
        <dbReference type="ARBA" id="ARBA00022989"/>
    </source>
</evidence>
<dbReference type="KEGG" id="nou:Natoc_3432"/>
<protein>
    <recommendedName>
        <fullName evidence="5">Probable membrane transporter protein</fullName>
    </recommendedName>
</protein>
<gene>
    <name evidence="6" type="ORF">Natoc_3432</name>
</gene>
<dbReference type="InterPro" id="IPR002781">
    <property type="entry name" value="TM_pro_TauE-like"/>
</dbReference>
<dbReference type="InterPro" id="IPR051598">
    <property type="entry name" value="TSUP/Inactive_protease-like"/>
</dbReference>
<dbReference type="HOGENOM" id="CLU_045498_9_0_2"/>
<evidence type="ECO:0000256" key="1">
    <source>
        <dbReference type="ARBA" id="ARBA00004141"/>
    </source>
</evidence>
<evidence type="ECO:0000313" key="6">
    <source>
        <dbReference type="EMBL" id="AGB39163.1"/>
    </source>
</evidence>
<feature type="transmembrane region" description="Helical" evidence="5">
    <location>
        <begin position="172"/>
        <end position="199"/>
    </location>
</feature>
<sequence length="259" mass="26130">MLGLSFDLALVLLLVCIAFFSGIGITTIGPGGIFVTIALYSLTPLPSSQVAGTAHATFIVTGLVGSLAYLHSGEMKTGQSRALAIVLSLSSVLGALLGSQINPYVSRSLFGILLGGVAMTVGGVILYRERRGFRPIVDVDPLTRHGQTILGGLGLVLGVASGLLGIGGPVLAVPALVLVGVPMLLAVAVAQVQSIFIAAFATAGYAAQGDVLLPLAVVVGTPLLLGVVVGWKVAHVVDPARLKVALGVVLLGVGPYLAL</sequence>
<evidence type="ECO:0000256" key="4">
    <source>
        <dbReference type="ARBA" id="ARBA00023136"/>
    </source>
</evidence>
<feature type="transmembrane region" description="Helical" evidence="5">
    <location>
        <begin position="148"/>
        <end position="166"/>
    </location>
</feature>
<comment type="subcellular location">
    <subcellularLocation>
        <location evidence="5">Cell membrane</location>
        <topology evidence="5">Multi-pass membrane protein</topology>
    </subcellularLocation>
    <subcellularLocation>
        <location evidence="1">Membrane</location>
        <topology evidence="1">Multi-pass membrane protein</topology>
    </subcellularLocation>
</comment>
<dbReference type="eggNOG" id="arCOG02050">
    <property type="taxonomic scope" value="Archaea"/>
</dbReference>
<keyword evidence="4 5" id="KW-0472">Membrane</keyword>
<dbReference type="Proteomes" id="UP000010878">
    <property type="component" value="Chromosome"/>
</dbReference>
<keyword evidence="2 5" id="KW-0812">Transmembrane</keyword>
<evidence type="ECO:0000313" key="7">
    <source>
        <dbReference type="Proteomes" id="UP000010878"/>
    </source>
</evidence>
<keyword evidence="5" id="KW-1003">Cell membrane</keyword>
<dbReference type="PANTHER" id="PTHR43701">
    <property type="entry name" value="MEMBRANE TRANSPORTER PROTEIN MJ0441-RELATED"/>
    <property type="match status" value="1"/>
</dbReference>
<dbReference type="OrthoDB" id="214470at2157"/>
<evidence type="ECO:0000256" key="2">
    <source>
        <dbReference type="ARBA" id="ARBA00022692"/>
    </source>
</evidence>
<dbReference type="PANTHER" id="PTHR43701:SF2">
    <property type="entry name" value="MEMBRANE TRANSPORTER PROTEIN YJNA-RELATED"/>
    <property type="match status" value="1"/>
</dbReference>
<evidence type="ECO:0000256" key="5">
    <source>
        <dbReference type="RuleBase" id="RU363041"/>
    </source>
</evidence>
<dbReference type="RefSeq" id="WP_015322598.1">
    <property type="nucleotide sequence ID" value="NC_019974.1"/>
</dbReference>
<organism evidence="6 7">
    <name type="scientific">Natronococcus occultus SP4</name>
    <dbReference type="NCBI Taxonomy" id="694430"/>
    <lineage>
        <taxon>Archaea</taxon>
        <taxon>Methanobacteriati</taxon>
        <taxon>Methanobacteriota</taxon>
        <taxon>Stenosarchaea group</taxon>
        <taxon>Halobacteria</taxon>
        <taxon>Halobacteriales</taxon>
        <taxon>Natrialbaceae</taxon>
        <taxon>Natronococcus</taxon>
    </lineage>
</organism>
<dbReference type="STRING" id="694430.Natoc_3432"/>
<accession>L0K4W7</accession>
<feature type="transmembrane region" description="Helical" evidence="5">
    <location>
        <begin position="211"/>
        <end position="234"/>
    </location>
</feature>
<dbReference type="GO" id="GO:0005886">
    <property type="term" value="C:plasma membrane"/>
    <property type="evidence" value="ECO:0007669"/>
    <property type="project" value="UniProtKB-SubCell"/>
</dbReference>
<dbReference type="Pfam" id="PF01925">
    <property type="entry name" value="TauE"/>
    <property type="match status" value="1"/>
</dbReference>
<dbReference type="AlphaFoldDB" id="L0K4W7"/>
<keyword evidence="7" id="KW-1185">Reference proteome</keyword>
<feature type="transmembrane region" description="Helical" evidence="5">
    <location>
        <begin position="82"/>
        <end position="102"/>
    </location>
</feature>
<dbReference type="EMBL" id="CP003929">
    <property type="protein sequence ID" value="AGB39163.1"/>
    <property type="molecule type" value="Genomic_DNA"/>
</dbReference>
<keyword evidence="3 5" id="KW-1133">Transmembrane helix</keyword>
<comment type="similarity">
    <text evidence="5">Belongs to the 4-toluene sulfonate uptake permease (TSUP) (TC 2.A.102) family.</text>
</comment>
<proteinExistence type="inferred from homology"/>
<reference evidence="6 7" key="1">
    <citation type="submission" date="2012-11" db="EMBL/GenBank/DDBJ databases">
        <title>FINISHED of Natronococcus occultus SP4, DSM 3396.</title>
        <authorList>
            <consortium name="DOE Joint Genome Institute"/>
            <person name="Eisen J."/>
            <person name="Huntemann M."/>
            <person name="Wei C.-L."/>
            <person name="Han J."/>
            <person name="Detter J.C."/>
            <person name="Han C."/>
            <person name="Tapia R."/>
            <person name="Chen A."/>
            <person name="Kyrpides N."/>
            <person name="Mavromatis K."/>
            <person name="Markowitz V."/>
            <person name="Szeto E."/>
            <person name="Ivanova N."/>
            <person name="Mikhailova N."/>
            <person name="Ovchinnikova G."/>
            <person name="Pagani I."/>
            <person name="Pati A."/>
            <person name="Goodwin L."/>
            <person name="Nordberg H.P."/>
            <person name="Cantor M.N."/>
            <person name="Hua S.X."/>
            <person name="Woyke T."/>
            <person name="Eisen J."/>
            <person name="Klenk H.-P."/>
            <person name="Klenk H.-P."/>
        </authorList>
    </citation>
    <scope>NUCLEOTIDE SEQUENCE [LARGE SCALE GENOMIC DNA]</scope>
    <source>
        <strain evidence="6 7">SP4</strain>
    </source>
</reference>
<feature type="transmembrane region" description="Helical" evidence="5">
    <location>
        <begin position="12"/>
        <end position="40"/>
    </location>
</feature>